<evidence type="ECO:0000256" key="2">
    <source>
        <dbReference type="ARBA" id="ARBA00022679"/>
    </source>
</evidence>
<dbReference type="InterPro" id="IPR029063">
    <property type="entry name" value="SAM-dependent_MTases_sf"/>
</dbReference>
<proteinExistence type="predicted"/>
<evidence type="ECO:0000313" key="6">
    <source>
        <dbReference type="EMBL" id="MPM60047.1"/>
    </source>
</evidence>
<dbReference type="InterPro" id="IPR023267">
    <property type="entry name" value="RCMT"/>
</dbReference>
<dbReference type="InterPro" id="IPR001678">
    <property type="entry name" value="MeTrfase_RsmB-F_NOP2_dom"/>
</dbReference>
<keyword evidence="2 6" id="KW-0808">Transferase</keyword>
<dbReference type="InterPro" id="IPR049560">
    <property type="entry name" value="MeTrfase_RsmB-F_NOP2_cat"/>
</dbReference>
<dbReference type="SUPFAM" id="SSF53335">
    <property type="entry name" value="S-adenosyl-L-methionine-dependent methyltransferases"/>
    <property type="match status" value="1"/>
</dbReference>
<keyword evidence="1 6" id="KW-0489">Methyltransferase</keyword>
<dbReference type="GO" id="GO:0001510">
    <property type="term" value="P:RNA methylation"/>
    <property type="evidence" value="ECO:0007669"/>
    <property type="project" value="InterPro"/>
</dbReference>
<dbReference type="CDD" id="cd02440">
    <property type="entry name" value="AdoMet_MTases"/>
    <property type="match status" value="1"/>
</dbReference>
<protein>
    <submittedName>
        <fullName evidence="6">Ribosomal RNA small subunit methyltransferase F</fullName>
        <ecNumber evidence="6">2.1.1.178</ecNumber>
    </submittedName>
</protein>
<dbReference type="EMBL" id="VSSQ01017599">
    <property type="protein sequence ID" value="MPM60047.1"/>
    <property type="molecule type" value="Genomic_DNA"/>
</dbReference>
<dbReference type="GO" id="GO:0003723">
    <property type="term" value="F:RNA binding"/>
    <property type="evidence" value="ECO:0007669"/>
    <property type="project" value="UniProtKB-KW"/>
</dbReference>
<dbReference type="GO" id="GO:0008173">
    <property type="term" value="F:RNA methyltransferase activity"/>
    <property type="evidence" value="ECO:0007669"/>
    <property type="project" value="InterPro"/>
</dbReference>
<evidence type="ECO:0000256" key="4">
    <source>
        <dbReference type="ARBA" id="ARBA00022884"/>
    </source>
</evidence>
<evidence type="ECO:0000256" key="1">
    <source>
        <dbReference type="ARBA" id="ARBA00022603"/>
    </source>
</evidence>
<evidence type="ECO:0000259" key="5">
    <source>
        <dbReference type="PROSITE" id="PS51686"/>
    </source>
</evidence>
<reference evidence="6" key="1">
    <citation type="submission" date="2019-08" db="EMBL/GenBank/DDBJ databases">
        <authorList>
            <person name="Kucharzyk K."/>
            <person name="Murdoch R.W."/>
            <person name="Higgins S."/>
            <person name="Loffler F."/>
        </authorList>
    </citation>
    <scope>NUCLEOTIDE SEQUENCE</scope>
</reference>
<sequence length="251" mass="26904">METHPWLPGCLILSETGDMEKLSAFKEGLFYIQDPAARMAVTAAGLGTGMRVLDACAAPGGKTFSAALDMKDQGEILSCDVHAHKKKLIELGAGRLGLACVKTSVMDAKKHSKALEGSFDAVIADVPCSGLGVIRKKPEIHYKSEPELAELPMIQLAILENVSAYVKSGGVLLYATCTLLRRENEEVADAFLKGHPEFHPESFSLPGPIEEVAEGRITLWPQRCGTDGFFLAKFRKTQESKVSTGGGGKTA</sequence>
<dbReference type="PROSITE" id="PS51686">
    <property type="entry name" value="SAM_MT_RSMB_NOP"/>
    <property type="match status" value="1"/>
</dbReference>
<feature type="domain" description="SAM-dependent MTase RsmB/NOP-type" evidence="5">
    <location>
        <begin position="1"/>
        <end position="237"/>
    </location>
</feature>
<dbReference type="PANTHER" id="PTHR22807:SF53">
    <property type="entry name" value="RIBOSOMAL RNA SMALL SUBUNIT METHYLTRANSFERASE B-RELATED"/>
    <property type="match status" value="1"/>
</dbReference>
<dbReference type="PRINTS" id="PR02008">
    <property type="entry name" value="RCMTFAMILY"/>
</dbReference>
<gene>
    <name evidence="6" type="primary">rsmF_11</name>
    <name evidence="6" type="ORF">SDC9_106894</name>
</gene>
<dbReference type="AlphaFoldDB" id="A0A645B3R8"/>
<keyword evidence="4" id="KW-0694">RNA-binding</keyword>
<keyword evidence="3" id="KW-0949">S-adenosyl-L-methionine</keyword>
<evidence type="ECO:0000256" key="3">
    <source>
        <dbReference type="ARBA" id="ARBA00022691"/>
    </source>
</evidence>
<dbReference type="Gene3D" id="3.40.50.150">
    <property type="entry name" value="Vaccinia Virus protein VP39"/>
    <property type="match status" value="1"/>
</dbReference>
<dbReference type="PANTHER" id="PTHR22807">
    <property type="entry name" value="NOP2 YEAST -RELATED NOL1/NOP2/FMU SUN DOMAIN-CONTAINING"/>
    <property type="match status" value="1"/>
</dbReference>
<accession>A0A645B3R8</accession>
<comment type="caution">
    <text evidence="6">The sequence shown here is derived from an EMBL/GenBank/DDBJ whole genome shotgun (WGS) entry which is preliminary data.</text>
</comment>
<name>A0A645B3R8_9ZZZZ</name>
<dbReference type="EC" id="2.1.1.178" evidence="6"/>
<dbReference type="Pfam" id="PF01189">
    <property type="entry name" value="Methyltr_RsmB-F"/>
    <property type="match status" value="1"/>
</dbReference>
<organism evidence="6">
    <name type="scientific">bioreactor metagenome</name>
    <dbReference type="NCBI Taxonomy" id="1076179"/>
    <lineage>
        <taxon>unclassified sequences</taxon>
        <taxon>metagenomes</taxon>
        <taxon>ecological metagenomes</taxon>
    </lineage>
</organism>